<dbReference type="EMBL" id="JADEXG010000021">
    <property type="protein sequence ID" value="MBE9077774.1"/>
    <property type="molecule type" value="Genomic_DNA"/>
</dbReference>
<dbReference type="GO" id="GO:0005524">
    <property type="term" value="F:ATP binding"/>
    <property type="evidence" value="ECO:0007669"/>
    <property type="project" value="UniProtKB-KW"/>
</dbReference>
<keyword evidence="8" id="KW-1185">Reference proteome</keyword>
<dbReference type="AlphaFoldDB" id="A0A8J7AE04"/>
<proteinExistence type="inferred from homology"/>
<dbReference type="InterPro" id="IPR027417">
    <property type="entry name" value="P-loop_NTPase"/>
</dbReference>
<dbReference type="Pfam" id="PF00005">
    <property type="entry name" value="ABC_tran"/>
    <property type="match status" value="1"/>
</dbReference>
<gene>
    <name evidence="7" type="ORF">IQ241_10790</name>
</gene>
<comment type="caution">
    <text evidence="7">The sequence shown here is derived from an EMBL/GenBank/DDBJ whole genome shotgun (WGS) entry which is preliminary data.</text>
</comment>
<sequence length="272" mass="30375">MSQVPSAVLSCHNLGKSFGRDRRRDTVLADINLSLQQGDFVTILGQSGGGKSTLLKLMGGFLAPSSGSVSFHGQPLKGITPKIGMVFQEHSLYPWMTVEQNIGFGFKVRGELPQSYRNRVQNMIEQVELDDARKRYPHQLSGGMKQRVAIARSLVVKPDVLLLDEPFSALDVQLRRQLQAFLLAIWRETSTPMLLVTHNVEEAILLGQRLIVVGDRPGQIIAEVSTAAAEFRGRYHPKFLKLQRHLESVLEYNSATADLEYHPEETASAWQN</sequence>
<dbReference type="GO" id="GO:0016887">
    <property type="term" value="F:ATP hydrolysis activity"/>
    <property type="evidence" value="ECO:0007669"/>
    <property type="project" value="InterPro"/>
</dbReference>
<dbReference type="Gene3D" id="3.40.50.300">
    <property type="entry name" value="P-loop containing nucleotide triphosphate hydrolases"/>
    <property type="match status" value="1"/>
</dbReference>
<feature type="domain" description="ABC transporter" evidence="6">
    <location>
        <begin position="9"/>
        <end position="240"/>
    </location>
</feature>
<accession>A0A8J7AE04</accession>
<evidence type="ECO:0000259" key="6">
    <source>
        <dbReference type="PROSITE" id="PS50893"/>
    </source>
</evidence>
<dbReference type="InterPro" id="IPR003593">
    <property type="entry name" value="AAA+_ATPase"/>
</dbReference>
<evidence type="ECO:0000256" key="1">
    <source>
        <dbReference type="ARBA" id="ARBA00004417"/>
    </source>
</evidence>
<evidence type="ECO:0000313" key="7">
    <source>
        <dbReference type="EMBL" id="MBE9077774.1"/>
    </source>
</evidence>
<dbReference type="CDD" id="cd03293">
    <property type="entry name" value="ABC_NrtD_SsuB_transporters"/>
    <property type="match status" value="1"/>
</dbReference>
<dbReference type="InterPro" id="IPR003439">
    <property type="entry name" value="ABC_transporter-like_ATP-bd"/>
</dbReference>
<name>A0A8J7AE04_9CYAN</name>
<organism evidence="7 8">
    <name type="scientific">Vasconcelosia minhoensis LEGE 07310</name>
    <dbReference type="NCBI Taxonomy" id="915328"/>
    <lineage>
        <taxon>Bacteria</taxon>
        <taxon>Bacillati</taxon>
        <taxon>Cyanobacteriota</taxon>
        <taxon>Cyanophyceae</taxon>
        <taxon>Nodosilineales</taxon>
        <taxon>Cymatolegaceae</taxon>
        <taxon>Vasconcelosia</taxon>
        <taxon>Vasconcelosia minhoensis</taxon>
    </lineage>
</organism>
<dbReference type="InterPro" id="IPR050166">
    <property type="entry name" value="ABC_transporter_ATP-bind"/>
</dbReference>
<dbReference type="Proteomes" id="UP000636505">
    <property type="component" value="Unassembled WGS sequence"/>
</dbReference>
<keyword evidence="4" id="KW-0547">Nucleotide-binding</keyword>
<dbReference type="SUPFAM" id="SSF52540">
    <property type="entry name" value="P-loop containing nucleoside triphosphate hydrolases"/>
    <property type="match status" value="1"/>
</dbReference>
<dbReference type="SMART" id="SM00382">
    <property type="entry name" value="AAA"/>
    <property type="match status" value="1"/>
</dbReference>
<evidence type="ECO:0000313" key="8">
    <source>
        <dbReference type="Proteomes" id="UP000636505"/>
    </source>
</evidence>
<dbReference type="PROSITE" id="PS00211">
    <property type="entry name" value="ABC_TRANSPORTER_1"/>
    <property type="match status" value="1"/>
</dbReference>
<dbReference type="PANTHER" id="PTHR42788:SF13">
    <property type="entry name" value="ALIPHATIC SULFONATES IMPORT ATP-BINDING PROTEIN SSUB"/>
    <property type="match status" value="1"/>
</dbReference>
<reference evidence="7" key="1">
    <citation type="submission" date="2020-10" db="EMBL/GenBank/DDBJ databases">
        <authorList>
            <person name="Castelo-Branco R."/>
            <person name="Eusebio N."/>
            <person name="Adriana R."/>
            <person name="Vieira A."/>
            <person name="Brugerolle De Fraissinette N."/>
            <person name="Rezende De Castro R."/>
            <person name="Schneider M.P."/>
            <person name="Vasconcelos V."/>
            <person name="Leao P.N."/>
        </authorList>
    </citation>
    <scope>NUCLEOTIDE SEQUENCE</scope>
    <source>
        <strain evidence="7">LEGE 07310</strain>
    </source>
</reference>
<comment type="similarity">
    <text evidence="2">Belongs to the ABC transporter superfamily. Nitrate/nitrite/cyanate uptake transporter (NitT) (TC 3.A.1.16) family.</text>
</comment>
<dbReference type="GO" id="GO:0005886">
    <property type="term" value="C:plasma membrane"/>
    <property type="evidence" value="ECO:0007669"/>
    <property type="project" value="UniProtKB-SubCell"/>
</dbReference>
<dbReference type="InterPro" id="IPR017871">
    <property type="entry name" value="ABC_transporter-like_CS"/>
</dbReference>
<protein>
    <submittedName>
        <fullName evidence="7">ABC transporter ATP-binding protein</fullName>
    </submittedName>
</protein>
<comment type="subcellular location">
    <subcellularLocation>
        <location evidence="1">Cell inner membrane</location>
        <topology evidence="1">Peripheral membrane protein</topology>
    </subcellularLocation>
</comment>
<evidence type="ECO:0000256" key="4">
    <source>
        <dbReference type="ARBA" id="ARBA00022741"/>
    </source>
</evidence>
<keyword evidence="3" id="KW-0813">Transport</keyword>
<evidence type="ECO:0000256" key="3">
    <source>
        <dbReference type="ARBA" id="ARBA00022448"/>
    </source>
</evidence>
<dbReference type="RefSeq" id="WP_193906892.1">
    <property type="nucleotide sequence ID" value="NZ_JADEXG010000021.1"/>
</dbReference>
<keyword evidence="5 7" id="KW-0067">ATP-binding</keyword>
<dbReference type="PANTHER" id="PTHR42788">
    <property type="entry name" value="TAURINE IMPORT ATP-BINDING PROTEIN-RELATED"/>
    <property type="match status" value="1"/>
</dbReference>
<evidence type="ECO:0000256" key="2">
    <source>
        <dbReference type="ARBA" id="ARBA00009440"/>
    </source>
</evidence>
<evidence type="ECO:0000256" key="5">
    <source>
        <dbReference type="ARBA" id="ARBA00022840"/>
    </source>
</evidence>
<dbReference type="PROSITE" id="PS50893">
    <property type="entry name" value="ABC_TRANSPORTER_2"/>
    <property type="match status" value="1"/>
</dbReference>